<name>A0A7U2I4B5_PHANO</name>
<organism evidence="1 2">
    <name type="scientific">Phaeosphaeria nodorum (strain SN15 / ATCC MYA-4574 / FGSC 10173)</name>
    <name type="common">Glume blotch fungus</name>
    <name type="synonym">Parastagonospora nodorum</name>
    <dbReference type="NCBI Taxonomy" id="321614"/>
    <lineage>
        <taxon>Eukaryota</taxon>
        <taxon>Fungi</taxon>
        <taxon>Dikarya</taxon>
        <taxon>Ascomycota</taxon>
        <taxon>Pezizomycotina</taxon>
        <taxon>Dothideomycetes</taxon>
        <taxon>Pleosporomycetidae</taxon>
        <taxon>Pleosporales</taxon>
        <taxon>Pleosporineae</taxon>
        <taxon>Phaeosphaeriaceae</taxon>
        <taxon>Parastagonospora</taxon>
    </lineage>
</organism>
<dbReference type="EMBL" id="CP069034">
    <property type="protein sequence ID" value="QRD01325.1"/>
    <property type="molecule type" value="Genomic_DNA"/>
</dbReference>
<accession>A0A7U2I4B5</accession>
<sequence>MQGNKPKNGQGWWPTMAAEGTTPPALGVCLSLSLEAGYAACSPKLFTDTDRGMTPICECTAPAPY</sequence>
<dbReference type="AlphaFoldDB" id="A0A7U2I4B5"/>
<evidence type="ECO:0000313" key="1">
    <source>
        <dbReference type="EMBL" id="QRD01325.1"/>
    </source>
</evidence>
<protein>
    <submittedName>
        <fullName evidence="1">Uncharacterized protein</fullName>
    </submittedName>
</protein>
<dbReference type="VEuPathDB" id="FungiDB:JI435_439260"/>
<gene>
    <name evidence="1" type="ORF">JI435_439260</name>
</gene>
<keyword evidence="2" id="KW-1185">Reference proteome</keyword>
<reference evidence="2" key="1">
    <citation type="journal article" date="2021" name="BMC Genomics">
        <title>Chromosome-level genome assembly and manually-curated proteome of model necrotroph Parastagonospora nodorum Sn15 reveals a genome-wide trove of candidate effector homologs, and redundancy of virulence-related functions within an accessory chromosome.</title>
        <authorList>
            <person name="Bertazzoni S."/>
            <person name="Jones D.A.B."/>
            <person name="Phan H.T."/>
            <person name="Tan K.-C."/>
            <person name="Hane J.K."/>
        </authorList>
    </citation>
    <scope>NUCLEOTIDE SEQUENCE [LARGE SCALE GENOMIC DNA]</scope>
    <source>
        <strain evidence="2">SN15 / ATCC MYA-4574 / FGSC 10173)</strain>
    </source>
</reference>
<evidence type="ECO:0000313" key="2">
    <source>
        <dbReference type="Proteomes" id="UP000663193"/>
    </source>
</evidence>
<proteinExistence type="predicted"/>
<dbReference type="Proteomes" id="UP000663193">
    <property type="component" value="Chromosome 12"/>
</dbReference>